<dbReference type="PIRSF" id="PIRSF032620">
    <property type="entry name" value="UCP032620"/>
    <property type="match status" value="1"/>
</dbReference>
<dbReference type="InterPro" id="IPR014571">
    <property type="entry name" value="UCP032620"/>
</dbReference>
<dbReference type="EMBL" id="BTCL01000051">
    <property type="protein sequence ID" value="GMK49140.1"/>
    <property type="molecule type" value="Genomic_DNA"/>
</dbReference>
<accession>A0ABQ6NYE0</accession>
<gene>
    <name evidence="2" type="ORF">PghCCS26_62700</name>
</gene>
<dbReference type="RefSeq" id="WP_317982492.1">
    <property type="nucleotide sequence ID" value="NZ_BTCL01000051.1"/>
</dbReference>
<reference evidence="2 3" key="1">
    <citation type="submission" date="2023-05" db="EMBL/GenBank/DDBJ databases">
        <title>Draft genome of Paenibacillus sp. CCS26.</title>
        <authorList>
            <person name="Akita H."/>
            <person name="Shinto Y."/>
            <person name="Kimura Z."/>
        </authorList>
    </citation>
    <scope>NUCLEOTIDE SEQUENCE [LARGE SCALE GENOMIC DNA]</scope>
    <source>
        <strain evidence="2 3">CCS26</strain>
    </source>
</reference>
<dbReference type="Proteomes" id="UP001285921">
    <property type="component" value="Unassembled WGS sequence"/>
</dbReference>
<feature type="domain" description="CD-NTase-associated protein 12/Pycsar effector protein TIR" evidence="1">
    <location>
        <begin position="156"/>
        <end position="274"/>
    </location>
</feature>
<evidence type="ECO:0000313" key="2">
    <source>
        <dbReference type="EMBL" id="GMK49140.1"/>
    </source>
</evidence>
<proteinExistence type="predicted"/>
<comment type="caution">
    <text evidence="2">The sequence shown here is derived from an EMBL/GenBank/DDBJ whole genome shotgun (WGS) entry which is preliminary data.</text>
</comment>
<evidence type="ECO:0000313" key="3">
    <source>
        <dbReference type="Proteomes" id="UP001285921"/>
    </source>
</evidence>
<protein>
    <recommendedName>
        <fullName evidence="1">CD-NTase-associated protein 12/Pycsar effector protein TIR domain-containing protein</fullName>
    </recommendedName>
</protein>
<organism evidence="2 3">
    <name type="scientific">Paenibacillus glycanilyticus</name>
    <dbReference type="NCBI Taxonomy" id="126569"/>
    <lineage>
        <taxon>Bacteria</taxon>
        <taxon>Bacillati</taxon>
        <taxon>Bacillota</taxon>
        <taxon>Bacilli</taxon>
        <taxon>Bacillales</taxon>
        <taxon>Paenibacillaceae</taxon>
        <taxon>Paenibacillus</taxon>
    </lineage>
</organism>
<keyword evidence="3" id="KW-1185">Reference proteome</keyword>
<sequence>MAKKRSALLVPRSEASEKIHAQITKGQKMLEKTSFVVSNLQLEELQNEQKRWVSYTEELLFNQFADDYVAEDFIEAGAHFLRIVGDEPSFSDKVNGIRTDMKNYVDYLEILLERLEFFPSQPKTDTSVRLHQLFGNDEPEKKINIKSSAHLHKTDRVFIVHGHDNEAKQTAARFVEQLGLKAVIFHEQHDQGETIIEKLERVSDVGYAIVLLTPDDMGHAKASPDSAKYRARQNVVFEWGYFMAKLGRKNVIALLKGDVELLSDIQGILYTPMDDNDAWKYKIAKEMKAAGFDIDMNRI</sequence>
<evidence type="ECO:0000259" key="1">
    <source>
        <dbReference type="Pfam" id="PF10137"/>
    </source>
</evidence>
<dbReference type="InterPro" id="IPR019302">
    <property type="entry name" value="CAP12/PCTIR_TIR_dom"/>
</dbReference>
<name>A0ABQ6NYE0_9BACL</name>
<dbReference type="Pfam" id="PF10137">
    <property type="entry name" value="CAP12-PCTIR_TIR"/>
    <property type="match status" value="1"/>
</dbReference>